<dbReference type="InterPro" id="IPR016181">
    <property type="entry name" value="Acyl_CoA_acyltransferase"/>
</dbReference>
<sequence length="308" mass="36509">MDILEITESEYHNFDLTFSYFDLVSFINYNKYKVNDVKYFLFKNNKNRFIISCGIKENDMLFPFSAPFSCLINISRDNKMLYYHEAIKLIIKWANENCKKNIYFNTPPLFYNYSYITKLQNALISNNFIINDYDVNYEIYLKNIDDYLNTIKHAAKKNLNSSLEHKLKFIKTNKLEIVFNIIKENRESKNYNLNMAIEDIKQTSKIIPTDLFLVYKDDIPIASAIVHIMNQNIARVVYWGNTTNSNQYRPMNFLSYNLFLYYKNQNFKIVDIGTSTLHTTPNFGLCDYKESIGCDCSPKINFLYKVKK</sequence>
<name>A0A5T0I9U1_CAMJU</name>
<gene>
    <name evidence="1" type="ORF">BGL08_01755</name>
</gene>
<dbReference type="EMBL" id="AACATN010000002">
    <property type="protein sequence ID" value="EAJ7924954.1"/>
    <property type="molecule type" value="Genomic_DNA"/>
</dbReference>
<comment type="caution">
    <text evidence="1">The sequence shown here is derived from an EMBL/GenBank/DDBJ whole genome shotgun (WGS) entry which is preliminary data.</text>
</comment>
<reference evidence="1" key="1">
    <citation type="submission" date="2018-05" db="EMBL/GenBank/DDBJ databases">
        <authorList>
            <consortium name="PulseNet: The National Subtyping Network for Foodborne Disease Surveillance"/>
            <person name="Tarr C.L."/>
            <person name="Trees E."/>
            <person name="Katz L.S."/>
            <person name="Carleton-Romer H.A."/>
            <person name="Stroika S."/>
            <person name="Kucerova Z."/>
            <person name="Roache K.F."/>
            <person name="Sabol A.L."/>
            <person name="Besser J."/>
            <person name="Gerner-Smidt P."/>
        </authorList>
    </citation>
    <scope>NUCLEOTIDE SEQUENCE</scope>
    <source>
        <strain evidence="1">PNUSAC000789</strain>
    </source>
</reference>
<protein>
    <submittedName>
        <fullName evidence="1">Uncharacterized protein</fullName>
    </submittedName>
</protein>
<accession>A0A5T0I9U1</accession>
<proteinExistence type="predicted"/>
<organism evidence="1">
    <name type="scientific">Campylobacter jejuni</name>
    <dbReference type="NCBI Taxonomy" id="197"/>
    <lineage>
        <taxon>Bacteria</taxon>
        <taxon>Pseudomonadati</taxon>
        <taxon>Campylobacterota</taxon>
        <taxon>Epsilonproteobacteria</taxon>
        <taxon>Campylobacterales</taxon>
        <taxon>Campylobacteraceae</taxon>
        <taxon>Campylobacter</taxon>
    </lineage>
</organism>
<dbReference type="SUPFAM" id="SSF55729">
    <property type="entry name" value="Acyl-CoA N-acyltransferases (Nat)"/>
    <property type="match status" value="1"/>
</dbReference>
<dbReference type="Gene3D" id="3.40.630.30">
    <property type="match status" value="1"/>
</dbReference>
<evidence type="ECO:0000313" key="1">
    <source>
        <dbReference type="EMBL" id="EAJ7924954.1"/>
    </source>
</evidence>
<dbReference type="AlphaFoldDB" id="A0A5T0I9U1"/>